<dbReference type="EMBL" id="JAPFQI010000003">
    <property type="protein sequence ID" value="MCW8085493.1"/>
    <property type="molecule type" value="Genomic_DNA"/>
</dbReference>
<sequence length="321" mass="34342">MKRRTLLAAAPAMLAAPALAQEAWPSRPVTLMVPWAPGGSNDIVARLLAPQFEQRAGQPFVVENRPGGGGSIGMGIAMRARPDGHALFVSSASNHVFHPIISGELGYDVREAFEAMAMWVDVPNVIAVHPSLPVRNVPELLEHIRRTRGGLSFGSSGVGSSNHLAGELLRLRTGLDLTHVPYRGGGPVLSDLIAGTIPMAFMNLPTVIPPAEGGRVRIIAVCTAERVGLRPDLPTVSEGGVPDYAVRSWTGLFAPKGTPAAIVRRAGEMSREALEAPAVQTRLREIGSETIWMDPAATDRFVRDEYARWTPIVRAAGIKIE</sequence>
<keyword evidence="2" id="KW-0732">Signal</keyword>
<evidence type="ECO:0000313" key="4">
    <source>
        <dbReference type="Proteomes" id="UP001526430"/>
    </source>
</evidence>
<name>A0ABT3NUD4_9PROT</name>
<comment type="caution">
    <text evidence="3">The sequence shown here is derived from an EMBL/GenBank/DDBJ whole genome shotgun (WGS) entry which is preliminary data.</text>
</comment>
<protein>
    <submittedName>
        <fullName evidence="3">Tripartite tricarboxylate transporter substrate binding protein</fullName>
    </submittedName>
</protein>
<reference evidence="3 4" key="1">
    <citation type="submission" date="2022-10" db="EMBL/GenBank/DDBJ databases">
        <title>Roseococcus glaciei nov., sp. nov., isolated from glacier.</title>
        <authorList>
            <person name="Liu Q."/>
            <person name="Xin Y.-H."/>
        </authorList>
    </citation>
    <scope>NUCLEOTIDE SEQUENCE [LARGE SCALE GENOMIC DNA]</scope>
    <source>
        <strain evidence="3 4">MDT2-1-1</strain>
    </source>
</reference>
<keyword evidence="4" id="KW-1185">Reference proteome</keyword>
<comment type="similarity">
    <text evidence="1">Belongs to the UPF0065 (bug) family.</text>
</comment>
<dbReference type="InterPro" id="IPR005064">
    <property type="entry name" value="BUG"/>
</dbReference>
<feature type="chain" id="PRO_5046389270" evidence="2">
    <location>
        <begin position="21"/>
        <end position="321"/>
    </location>
</feature>
<dbReference type="Pfam" id="PF03401">
    <property type="entry name" value="TctC"/>
    <property type="match status" value="1"/>
</dbReference>
<proteinExistence type="inferred from homology"/>
<dbReference type="SUPFAM" id="SSF53850">
    <property type="entry name" value="Periplasmic binding protein-like II"/>
    <property type="match status" value="1"/>
</dbReference>
<accession>A0ABT3NUD4</accession>
<dbReference type="PANTHER" id="PTHR42928:SF5">
    <property type="entry name" value="BLR1237 PROTEIN"/>
    <property type="match status" value="1"/>
</dbReference>
<dbReference type="PIRSF" id="PIRSF017082">
    <property type="entry name" value="YflP"/>
    <property type="match status" value="1"/>
</dbReference>
<evidence type="ECO:0000256" key="2">
    <source>
        <dbReference type="SAM" id="SignalP"/>
    </source>
</evidence>
<organism evidence="3 4">
    <name type="scientific">Sabulicella glaciei</name>
    <dbReference type="NCBI Taxonomy" id="2984948"/>
    <lineage>
        <taxon>Bacteria</taxon>
        <taxon>Pseudomonadati</taxon>
        <taxon>Pseudomonadota</taxon>
        <taxon>Alphaproteobacteria</taxon>
        <taxon>Acetobacterales</taxon>
        <taxon>Acetobacteraceae</taxon>
        <taxon>Sabulicella</taxon>
    </lineage>
</organism>
<gene>
    <name evidence="3" type="ORF">OF850_07635</name>
</gene>
<dbReference type="Gene3D" id="3.40.190.150">
    <property type="entry name" value="Bordetella uptake gene, domain 1"/>
    <property type="match status" value="1"/>
</dbReference>
<evidence type="ECO:0000256" key="1">
    <source>
        <dbReference type="ARBA" id="ARBA00006987"/>
    </source>
</evidence>
<dbReference type="RefSeq" id="WP_301589393.1">
    <property type="nucleotide sequence ID" value="NZ_JAPFQI010000003.1"/>
</dbReference>
<feature type="signal peptide" evidence="2">
    <location>
        <begin position="1"/>
        <end position="20"/>
    </location>
</feature>
<dbReference type="Proteomes" id="UP001526430">
    <property type="component" value="Unassembled WGS sequence"/>
</dbReference>
<dbReference type="CDD" id="cd07012">
    <property type="entry name" value="PBP2_Bug_TTT"/>
    <property type="match status" value="1"/>
</dbReference>
<evidence type="ECO:0000313" key="3">
    <source>
        <dbReference type="EMBL" id="MCW8085493.1"/>
    </source>
</evidence>
<dbReference type="Gene3D" id="3.40.190.10">
    <property type="entry name" value="Periplasmic binding protein-like II"/>
    <property type="match status" value="1"/>
</dbReference>
<dbReference type="PANTHER" id="PTHR42928">
    <property type="entry name" value="TRICARBOXYLATE-BINDING PROTEIN"/>
    <property type="match status" value="1"/>
</dbReference>
<dbReference type="InterPro" id="IPR042100">
    <property type="entry name" value="Bug_dom1"/>
</dbReference>